<dbReference type="InterPro" id="IPR011006">
    <property type="entry name" value="CheY-like_superfamily"/>
</dbReference>
<dbReference type="InterPro" id="IPR008327">
    <property type="entry name" value="Sig_transdc_resp-reg_antiterm"/>
</dbReference>
<dbReference type="GO" id="GO:0003723">
    <property type="term" value="F:RNA binding"/>
    <property type="evidence" value="ECO:0007669"/>
    <property type="project" value="InterPro"/>
</dbReference>
<dbReference type="SUPFAM" id="SSF52172">
    <property type="entry name" value="CheY-like"/>
    <property type="match status" value="1"/>
</dbReference>
<evidence type="ECO:0000256" key="1">
    <source>
        <dbReference type="SAM" id="Coils"/>
    </source>
</evidence>
<organism evidence="3 4">
    <name type="scientific">Pollutimonas thiosulfatoxidans</name>
    <dbReference type="NCBI Taxonomy" id="2028345"/>
    <lineage>
        <taxon>Bacteria</taxon>
        <taxon>Pseudomonadati</taxon>
        <taxon>Pseudomonadota</taxon>
        <taxon>Betaproteobacteria</taxon>
        <taxon>Burkholderiales</taxon>
        <taxon>Alcaligenaceae</taxon>
        <taxon>Pollutimonas</taxon>
    </lineage>
</organism>
<keyword evidence="1" id="KW-0175">Coiled coil</keyword>
<dbReference type="PIRSF" id="PIRSF036382">
    <property type="entry name" value="RR_antiterm"/>
    <property type="match status" value="1"/>
</dbReference>
<dbReference type="EMBL" id="CP022987">
    <property type="protein sequence ID" value="QAA94490.1"/>
    <property type="molecule type" value="Genomic_DNA"/>
</dbReference>
<feature type="coiled-coil region" evidence="1">
    <location>
        <begin position="129"/>
        <end position="156"/>
    </location>
</feature>
<evidence type="ECO:0000313" key="4">
    <source>
        <dbReference type="Proteomes" id="UP000283474"/>
    </source>
</evidence>
<proteinExistence type="predicted"/>
<reference evidence="3 4" key="1">
    <citation type="submission" date="2017-08" db="EMBL/GenBank/DDBJ databases">
        <authorList>
            <person name="Park S.-J."/>
            <person name="Kim H."/>
        </authorList>
    </citation>
    <scope>NUCLEOTIDE SEQUENCE [LARGE SCALE GENOMIC DNA]</scope>
    <source>
        <strain evidence="4">ye3</strain>
    </source>
</reference>
<dbReference type="InterPro" id="IPR049021">
    <property type="entry name" value="AmiR_N"/>
</dbReference>
<dbReference type="Gene3D" id="1.10.10.10">
    <property type="entry name" value="Winged helix-like DNA-binding domain superfamily/Winged helix DNA-binding domain"/>
    <property type="match status" value="1"/>
</dbReference>
<dbReference type="SMART" id="SM01012">
    <property type="entry name" value="ANTAR"/>
    <property type="match status" value="1"/>
</dbReference>
<name>A0A410GDX3_9BURK</name>
<keyword evidence="4" id="KW-1185">Reference proteome</keyword>
<evidence type="ECO:0000259" key="2">
    <source>
        <dbReference type="PROSITE" id="PS50921"/>
    </source>
</evidence>
<accession>A0A410GDX3</accession>
<dbReference type="Proteomes" id="UP000283474">
    <property type="component" value="Chromosome"/>
</dbReference>
<dbReference type="PROSITE" id="PS50921">
    <property type="entry name" value="ANTAR"/>
    <property type="match status" value="1"/>
</dbReference>
<dbReference type="InterPro" id="IPR036388">
    <property type="entry name" value="WH-like_DNA-bd_sf"/>
</dbReference>
<dbReference type="InterPro" id="IPR005561">
    <property type="entry name" value="ANTAR"/>
</dbReference>
<gene>
    <name evidence="3" type="ORF">CKA81_12130</name>
</gene>
<protein>
    <submittedName>
        <fullName evidence="3">ANTAR domain-containing protein</fullName>
    </submittedName>
</protein>
<dbReference type="Gene3D" id="3.40.50.2300">
    <property type="match status" value="1"/>
</dbReference>
<feature type="domain" description="ANTAR" evidence="2">
    <location>
        <begin position="136"/>
        <end position="197"/>
    </location>
</feature>
<sequence length="207" mass="22683">MTTTARDAKLITAELMRDLRTLRVAVFHPADQDGKELVLQLRRIGCHAQAFWPPFPVLPEGIEVVFLAVRPNMVLPDWTSSQNSASPTVIAVVTYENPTVIEAVLKVGAESVIASPIKAFGLLATLVVARRVNNSLRTLARQNQRLEAKLSGVRKVAEAKSILMAARNISEDDAYQVMREQAMARRVTVEQIAAAIVDANGILSFNI</sequence>
<evidence type="ECO:0000313" key="3">
    <source>
        <dbReference type="EMBL" id="QAA94490.1"/>
    </source>
</evidence>
<dbReference type="Pfam" id="PF03861">
    <property type="entry name" value="ANTAR"/>
    <property type="match status" value="1"/>
</dbReference>
<dbReference type="AlphaFoldDB" id="A0A410GDX3"/>
<dbReference type="OrthoDB" id="8720242at2"/>
<dbReference type="RefSeq" id="WP_128355488.1">
    <property type="nucleotide sequence ID" value="NZ_CP022987.1"/>
</dbReference>
<dbReference type="KEGG" id="pus:CKA81_12130"/>
<dbReference type="Pfam" id="PF21332">
    <property type="entry name" value="AmiR_N"/>
    <property type="match status" value="1"/>
</dbReference>